<evidence type="ECO:0000313" key="3">
    <source>
        <dbReference type="EMBL" id="OBR96642.1"/>
    </source>
</evidence>
<reference evidence="2 4" key="1">
    <citation type="journal article" date="2015" name="Biotechnol. Bioeng.">
        <title>Genome sequence and phenotypic characterization of Caulobacter segnis.</title>
        <authorList>
            <person name="Patel S."/>
            <person name="Fletcher B."/>
            <person name="Scott D.C."/>
            <person name="Ely B."/>
        </authorList>
    </citation>
    <scope>NUCLEOTIDE SEQUENCE [LARGE SCALE GENOMIC DNA]</scope>
    <source>
        <strain evidence="2 4">PS02</strain>
    </source>
</reference>
<dbReference type="InterPro" id="IPR008841">
    <property type="entry name" value="Siphovirus-type_tail_N"/>
</dbReference>
<dbReference type="Proteomes" id="UP000077384">
    <property type="component" value="Unassembled WGS sequence"/>
</dbReference>
<dbReference type="PATRIC" id="fig|1705578.3.peg.3643"/>
<sequence length="237" mass="27188">MSVKDGFIFNGKHSFKDFNVWLQEKKIQPPAKTKIKESVPFMNGTYDFSTVGSNGDQVYGERKIQVKLGLRTKSKEELYIVYQLILEWLEDTGRQELMFDNIPGFYFIAEVEDTPEFEETIKMGTLTISFTAQPFKVSTSYMGDDIWDTFCFLTDYTQYTNEFAINGETAVTMYNNGRSITPVINCSSDMTLVYNGKTYNLTKGDNKPWGLKLQNGRNDLLFSGSGIAKILFRWEVL</sequence>
<reference evidence="3 5" key="2">
    <citation type="journal article" date="2016" name="Front. Microbiol.">
        <title>Industrial Acetogenic Biocatalysts: A Comparative Metabolic and Genomic Analysis.</title>
        <authorList>
            <person name="Bengelsdorf F."/>
            <person name="Poehlein A."/>
            <person name="Sonja S."/>
            <person name="Erz C."/>
            <person name="Hummel T."/>
            <person name="Hoffmeister S."/>
            <person name="Daniel R."/>
            <person name="Durre P."/>
        </authorList>
    </citation>
    <scope>NUCLEOTIDE SEQUENCE [LARGE SCALE GENOMIC DNA]</scope>
    <source>
        <strain evidence="3 5">PTA-10522</strain>
    </source>
</reference>
<keyword evidence="5" id="KW-1185">Reference proteome</keyword>
<dbReference type="RefSeq" id="WP_063600470.1">
    <property type="nucleotide sequence ID" value="NZ_LITQ01000008.1"/>
</dbReference>
<dbReference type="Gene3D" id="2.40.30.200">
    <property type="match status" value="1"/>
</dbReference>
<dbReference type="Proteomes" id="UP000093694">
    <property type="component" value="Unassembled WGS sequence"/>
</dbReference>
<dbReference type="AlphaFoldDB" id="A0A166TTR2"/>
<organism evidence="2 4">
    <name type="scientific">Clostridium coskatii</name>
    <dbReference type="NCBI Taxonomy" id="1705578"/>
    <lineage>
        <taxon>Bacteria</taxon>
        <taxon>Bacillati</taxon>
        <taxon>Bacillota</taxon>
        <taxon>Clostridia</taxon>
        <taxon>Eubacteriales</taxon>
        <taxon>Clostridiaceae</taxon>
        <taxon>Clostridium</taxon>
    </lineage>
</organism>
<dbReference type="InterPro" id="IPR006520">
    <property type="entry name" value="Dit_BPSPP_N"/>
</dbReference>
<dbReference type="EMBL" id="LROR01000032">
    <property type="protein sequence ID" value="OBR96642.1"/>
    <property type="molecule type" value="Genomic_DNA"/>
</dbReference>
<gene>
    <name evidence="3" type="ORF">CLCOS_08040</name>
    <name evidence="2" type="ORF">WX73_03650</name>
</gene>
<name>A0A166TTR2_9CLOT</name>
<evidence type="ECO:0000313" key="4">
    <source>
        <dbReference type="Proteomes" id="UP000077384"/>
    </source>
</evidence>
<protein>
    <submittedName>
        <fullName evidence="2">Phage tail protein</fullName>
    </submittedName>
</protein>
<evidence type="ECO:0000313" key="5">
    <source>
        <dbReference type="Proteomes" id="UP000093694"/>
    </source>
</evidence>
<accession>A0A166TTR2</accession>
<dbReference type="NCBIfam" id="TIGR01633">
    <property type="entry name" value="phi3626_gp14_N"/>
    <property type="match status" value="1"/>
</dbReference>
<feature type="domain" description="Siphovirus-type tail component RIFT-related" evidence="1">
    <location>
        <begin position="32"/>
        <end position="131"/>
    </location>
</feature>
<comment type="caution">
    <text evidence="2">The sequence shown here is derived from an EMBL/GenBank/DDBJ whole genome shotgun (WGS) entry which is preliminary data.</text>
</comment>
<dbReference type="Pfam" id="PF05709">
    <property type="entry name" value="Sipho_tail"/>
    <property type="match status" value="1"/>
</dbReference>
<evidence type="ECO:0000313" key="2">
    <source>
        <dbReference type="EMBL" id="OAA94080.1"/>
    </source>
</evidence>
<evidence type="ECO:0000259" key="1">
    <source>
        <dbReference type="Pfam" id="PF05709"/>
    </source>
</evidence>
<proteinExistence type="predicted"/>
<dbReference type="EMBL" id="LITQ01000008">
    <property type="protein sequence ID" value="OAA94080.1"/>
    <property type="molecule type" value="Genomic_DNA"/>
</dbReference>